<dbReference type="InterPro" id="IPR040256">
    <property type="entry name" value="At4g02000-like"/>
</dbReference>
<evidence type="ECO:0000259" key="3">
    <source>
        <dbReference type="Pfam" id="PF14392"/>
    </source>
</evidence>
<feature type="domain" description="Zinc knuckle CX2CX4HX4C" evidence="3">
    <location>
        <begin position="183"/>
        <end position="220"/>
    </location>
</feature>
<dbReference type="PANTHER" id="PTHR31286">
    <property type="entry name" value="GLYCINE-RICH CELL WALL STRUCTURAL PROTEIN 1.8-LIKE"/>
    <property type="match status" value="1"/>
</dbReference>
<evidence type="ECO:0000259" key="2">
    <source>
        <dbReference type="Pfam" id="PF14111"/>
    </source>
</evidence>
<organism evidence="4 5">
    <name type="scientific">Juglans regia</name>
    <name type="common">English walnut</name>
    <dbReference type="NCBI Taxonomy" id="51240"/>
    <lineage>
        <taxon>Eukaryota</taxon>
        <taxon>Viridiplantae</taxon>
        <taxon>Streptophyta</taxon>
        <taxon>Embryophyta</taxon>
        <taxon>Tracheophyta</taxon>
        <taxon>Spermatophyta</taxon>
        <taxon>Magnoliopsida</taxon>
        <taxon>eudicotyledons</taxon>
        <taxon>Gunneridae</taxon>
        <taxon>Pentapetalae</taxon>
        <taxon>rosids</taxon>
        <taxon>fabids</taxon>
        <taxon>Fagales</taxon>
        <taxon>Juglandaceae</taxon>
        <taxon>Juglans</taxon>
    </lineage>
</organism>
<dbReference type="Proteomes" id="UP000235220">
    <property type="component" value="Chromosome 5"/>
</dbReference>
<dbReference type="InterPro" id="IPR025558">
    <property type="entry name" value="DUF4283"/>
</dbReference>
<proteinExistence type="predicted"/>
<dbReference type="OrthoDB" id="978193at2759"/>
<dbReference type="InterPro" id="IPR025836">
    <property type="entry name" value="Zn_knuckle_CX2CX4HX4C"/>
</dbReference>
<keyword evidence="4" id="KW-1185">Reference proteome</keyword>
<dbReference type="Gramene" id="Jr05_11690_p1">
    <property type="protein sequence ID" value="cds.Jr05_11690_p1"/>
    <property type="gene ID" value="Jr05_11690"/>
</dbReference>
<dbReference type="PANTHER" id="PTHR31286:SF62">
    <property type="entry name" value="ZINC FINGER, CCHC-TYPE-LIKE PROTEIN"/>
    <property type="match status" value="1"/>
</dbReference>
<dbReference type="GeneID" id="108997801"/>
<evidence type="ECO:0000313" key="5">
    <source>
        <dbReference type="RefSeq" id="XP_018829721.2"/>
    </source>
</evidence>
<feature type="compositionally biased region" description="Basic and acidic residues" evidence="1">
    <location>
        <begin position="284"/>
        <end position="293"/>
    </location>
</feature>
<dbReference type="Pfam" id="PF14111">
    <property type="entry name" value="DUF4283"/>
    <property type="match status" value="1"/>
</dbReference>
<dbReference type="RefSeq" id="XP_018829721.2">
    <property type="nucleotide sequence ID" value="XM_018974176.2"/>
</dbReference>
<protein>
    <submittedName>
        <fullName evidence="5">Uncharacterized protein LOC108997801</fullName>
    </submittedName>
</protein>
<gene>
    <name evidence="5" type="primary">LOC108997801</name>
</gene>
<name>A0A2I4FDJ4_JUGRE</name>
<dbReference type="Pfam" id="PF14392">
    <property type="entry name" value="zf-CCHC_4"/>
    <property type="match status" value="1"/>
</dbReference>
<evidence type="ECO:0000313" key="4">
    <source>
        <dbReference type="Proteomes" id="UP000235220"/>
    </source>
</evidence>
<dbReference type="KEGG" id="jre:108997801"/>
<feature type="domain" description="DUF4283" evidence="2">
    <location>
        <begin position="37"/>
        <end position="109"/>
    </location>
</feature>
<feature type="region of interest" description="Disordered" evidence="1">
    <location>
        <begin position="254"/>
        <end position="293"/>
    </location>
</feature>
<dbReference type="AlphaFoldDB" id="A0A2I4FDJ4"/>
<accession>A0A2I4FDJ4</accession>
<evidence type="ECO:0000256" key="1">
    <source>
        <dbReference type="SAM" id="MobiDB-lite"/>
    </source>
</evidence>
<dbReference type="FunCoup" id="A0A2I4FDJ4">
    <property type="interactions" value="4"/>
</dbReference>
<sequence>MEDIEVRWKQLRLLEEEEVVLEIPFGEKEDVKKKGDLSLIGKVCSDRSVGKDIISNAMAKIWRISKRAIFQEVDKNVFVLTFATHADKQRILDGRPWLFDNVLFPLRPYDGLLLPGQIKFESEIFWVQLHDLPLGLMTRECGERIGGSVGKVIAVDVADDGIGWGRFLRVKIEISLYKPVARGRFINHKGDKLWISFQYEKLPKICFRCGCIAHIQTGCSMDATGRQDSYISDVMQFGAWLRVDGGLRRRVSPLSSDTSFVGKEGESHKKDAAREGSVGSSEHGGQRKEMEVV</sequence>
<reference evidence="5" key="1">
    <citation type="submission" date="2025-08" db="UniProtKB">
        <authorList>
            <consortium name="RefSeq"/>
        </authorList>
    </citation>
    <scope>IDENTIFICATION</scope>
    <source>
        <tissue evidence="5">Leaves</tissue>
    </source>
</reference>
<feature type="compositionally biased region" description="Basic and acidic residues" evidence="1">
    <location>
        <begin position="263"/>
        <end position="274"/>
    </location>
</feature>